<comment type="subcellular location">
    <subcellularLocation>
        <location evidence="1 7">Cell membrane</location>
        <topology evidence="1 7">Multi-pass membrane protein</topology>
    </subcellularLocation>
</comment>
<evidence type="ECO:0000259" key="8">
    <source>
        <dbReference type="PROSITE" id="PS50928"/>
    </source>
</evidence>
<dbReference type="SUPFAM" id="SSF161098">
    <property type="entry name" value="MetI-like"/>
    <property type="match status" value="1"/>
</dbReference>
<dbReference type="PANTHER" id="PTHR30151">
    <property type="entry name" value="ALKANE SULFONATE ABC TRANSPORTER-RELATED, MEMBRANE SUBUNIT"/>
    <property type="match status" value="1"/>
</dbReference>
<feature type="transmembrane region" description="Helical" evidence="7">
    <location>
        <begin position="7"/>
        <end position="26"/>
    </location>
</feature>
<dbReference type="Gene3D" id="1.10.3720.10">
    <property type="entry name" value="MetI-like"/>
    <property type="match status" value="1"/>
</dbReference>
<keyword evidence="10" id="KW-1185">Reference proteome</keyword>
<evidence type="ECO:0000256" key="1">
    <source>
        <dbReference type="ARBA" id="ARBA00004651"/>
    </source>
</evidence>
<dbReference type="GO" id="GO:0055085">
    <property type="term" value="P:transmembrane transport"/>
    <property type="evidence" value="ECO:0007669"/>
    <property type="project" value="InterPro"/>
</dbReference>
<comment type="similarity">
    <text evidence="7">Belongs to the binding-protein-dependent transport system permease family.</text>
</comment>
<keyword evidence="4 7" id="KW-0812">Transmembrane</keyword>
<feature type="transmembrane region" description="Helical" evidence="7">
    <location>
        <begin position="222"/>
        <end position="251"/>
    </location>
</feature>
<dbReference type="InterPro" id="IPR000515">
    <property type="entry name" value="MetI-like"/>
</dbReference>
<keyword evidence="2 7" id="KW-0813">Transport</keyword>
<dbReference type="RefSeq" id="WP_068712963.1">
    <property type="nucleotide sequence ID" value="NZ_LSZP01000059.1"/>
</dbReference>
<sequence>MRNKLRTIGYPCATGALVIALWYGLWHRLSPETRFLLPLPHEVLAALRDNFALLTRAILNTTQAALLGFGLAILASVACAVVLSLSRLIRLSLYPYLMILQMTPIIIMVPILILWVGPGLPSVVMVTFLMCFFPLVVNTTQGLISADRGLVDLFKLYRATEAQTLWRLRLPGALPYFFTGLRIAAVLAPIGALVGDYTAGSTVRGAGGLGFQAVLFSSQGKYAALFATAGLTCLLGFLFVCTVLGLSWLCLHKWHSSYHQNH</sequence>
<evidence type="ECO:0000256" key="4">
    <source>
        <dbReference type="ARBA" id="ARBA00022692"/>
    </source>
</evidence>
<dbReference type="InterPro" id="IPR035906">
    <property type="entry name" value="MetI-like_sf"/>
</dbReference>
<evidence type="ECO:0000256" key="6">
    <source>
        <dbReference type="ARBA" id="ARBA00023136"/>
    </source>
</evidence>
<gene>
    <name evidence="9" type="ORF">AXK12_07320</name>
</gene>
<name>A0A139SI81_9BACT</name>
<protein>
    <submittedName>
        <fullName evidence="9">ABC transporter permease</fullName>
    </submittedName>
</protein>
<dbReference type="PROSITE" id="PS50928">
    <property type="entry name" value="ABC_TM1"/>
    <property type="match status" value="1"/>
</dbReference>
<dbReference type="PANTHER" id="PTHR30151:SF41">
    <property type="entry name" value="ABC TRANSPORTER PERMEASE PROTEIN"/>
    <property type="match status" value="1"/>
</dbReference>
<dbReference type="GO" id="GO:0005886">
    <property type="term" value="C:plasma membrane"/>
    <property type="evidence" value="ECO:0007669"/>
    <property type="project" value="UniProtKB-SubCell"/>
</dbReference>
<reference evidence="9 10" key="1">
    <citation type="submission" date="2016-02" db="EMBL/GenBank/DDBJ databases">
        <authorList>
            <person name="Wen L."/>
            <person name="He K."/>
            <person name="Yang H."/>
        </authorList>
    </citation>
    <scope>NUCLEOTIDE SEQUENCE [LARGE SCALE GENOMIC DNA]</scope>
    <source>
        <strain evidence="9 10">CV41</strain>
    </source>
</reference>
<dbReference type="EMBL" id="LSZP01000059">
    <property type="protein sequence ID" value="KXU34282.1"/>
    <property type="molecule type" value="Genomic_DNA"/>
</dbReference>
<keyword evidence="6 7" id="KW-0472">Membrane</keyword>
<dbReference type="CDD" id="cd06261">
    <property type="entry name" value="TM_PBP2"/>
    <property type="match status" value="1"/>
</dbReference>
<feature type="transmembrane region" description="Helical" evidence="7">
    <location>
        <begin position="97"/>
        <end position="117"/>
    </location>
</feature>
<keyword evidence="3" id="KW-1003">Cell membrane</keyword>
<evidence type="ECO:0000313" key="10">
    <source>
        <dbReference type="Proteomes" id="UP000071392"/>
    </source>
</evidence>
<feature type="transmembrane region" description="Helical" evidence="7">
    <location>
        <begin position="123"/>
        <end position="146"/>
    </location>
</feature>
<organism evidence="9 10">
    <name type="scientific">Cephaloticoccus capnophilus</name>
    <dbReference type="NCBI Taxonomy" id="1548208"/>
    <lineage>
        <taxon>Bacteria</taxon>
        <taxon>Pseudomonadati</taxon>
        <taxon>Verrucomicrobiota</taxon>
        <taxon>Opitutia</taxon>
        <taxon>Opitutales</taxon>
        <taxon>Opitutaceae</taxon>
        <taxon>Cephaloticoccus</taxon>
    </lineage>
</organism>
<keyword evidence="5 7" id="KW-1133">Transmembrane helix</keyword>
<evidence type="ECO:0000256" key="5">
    <source>
        <dbReference type="ARBA" id="ARBA00022989"/>
    </source>
</evidence>
<dbReference type="OrthoDB" id="9804353at2"/>
<evidence type="ECO:0000256" key="2">
    <source>
        <dbReference type="ARBA" id="ARBA00022448"/>
    </source>
</evidence>
<dbReference type="Proteomes" id="UP000071392">
    <property type="component" value="Unassembled WGS sequence"/>
</dbReference>
<feature type="transmembrane region" description="Helical" evidence="7">
    <location>
        <begin position="173"/>
        <end position="194"/>
    </location>
</feature>
<feature type="transmembrane region" description="Helical" evidence="7">
    <location>
        <begin position="64"/>
        <end position="85"/>
    </location>
</feature>
<evidence type="ECO:0000256" key="7">
    <source>
        <dbReference type="RuleBase" id="RU363032"/>
    </source>
</evidence>
<evidence type="ECO:0000256" key="3">
    <source>
        <dbReference type="ARBA" id="ARBA00022475"/>
    </source>
</evidence>
<feature type="domain" description="ABC transmembrane type-1" evidence="8">
    <location>
        <begin position="58"/>
        <end position="250"/>
    </location>
</feature>
<accession>A0A139SI81</accession>
<evidence type="ECO:0000313" key="9">
    <source>
        <dbReference type="EMBL" id="KXU34282.1"/>
    </source>
</evidence>
<dbReference type="AlphaFoldDB" id="A0A139SI81"/>
<comment type="caution">
    <text evidence="9">The sequence shown here is derived from an EMBL/GenBank/DDBJ whole genome shotgun (WGS) entry which is preliminary data.</text>
</comment>
<dbReference type="STRING" id="1548208.AXK12_07320"/>
<proteinExistence type="inferred from homology"/>
<dbReference type="Pfam" id="PF00528">
    <property type="entry name" value="BPD_transp_1"/>
    <property type="match status" value="1"/>
</dbReference>